<dbReference type="AlphaFoldDB" id="A0A1W2H8P7"/>
<organism evidence="2 3">
    <name type="scientific">Aquiflexum balticum DSM 16537</name>
    <dbReference type="NCBI Taxonomy" id="758820"/>
    <lineage>
        <taxon>Bacteria</taxon>
        <taxon>Pseudomonadati</taxon>
        <taxon>Bacteroidota</taxon>
        <taxon>Cytophagia</taxon>
        <taxon>Cytophagales</taxon>
        <taxon>Cyclobacteriaceae</taxon>
        <taxon>Aquiflexum</taxon>
    </lineage>
</organism>
<gene>
    <name evidence="2" type="ORF">SAMN00777080_3903</name>
</gene>
<evidence type="ECO:0000313" key="3">
    <source>
        <dbReference type="Proteomes" id="UP000192333"/>
    </source>
</evidence>
<dbReference type="RefSeq" id="WP_084121992.1">
    <property type="nucleotide sequence ID" value="NZ_LT838813.1"/>
</dbReference>
<evidence type="ECO:0000313" key="2">
    <source>
        <dbReference type="EMBL" id="SMD45255.1"/>
    </source>
</evidence>
<sequence>MKKLIITAIAFLGFLFSGMAQGLQRDVQFWRPYDQRGINIFETGKEDTVAFEGMKVRIGGHFAQQWQSLSHENTATPVLNANNVNVNQLIDIGAGTNLATANLNIDVELADGLRLNLMTYLSSRHHPETWVKGGYLQVDKLGFLNLGNTDWFDKYLTVRVGHMEINYGDAHFRRSDNGNAMWNPFVGNYIMDAFTTEVGGEIFFQSNGWLAMAAITGGEIQGGVTNPDNRKPNFIGKFGYDKYVADNLRIRLTGSVYTTKSSQRNTLWAGDRAGSRYYLVMENTLATTSANFTSGRFSPNQTNNITAFVFNPFIKFHGLEFFGNFERSTGKARNETDDRTWNQTGADLVYRFGSREKFYLAGRYNKVSGPLAGSGLEVSLDRIQVGGGWFVTKNVLAKLEYVSQNYNDFAATDRFNGGRFNGLMIEGVIGF</sequence>
<name>A0A1W2H8P7_9BACT</name>
<dbReference type="SUPFAM" id="SSF56935">
    <property type="entry name" value="Porins"/>
    <property type="match status" value="1"/>
</dbReference>
<reference evidence="3" key="1">
    <citation type="submission" date="2017-04" db="EMBL/GenBank/DDBJ databases">
        <authorList>
            <person name="Varghese N."/>
            <person name="Submissions S."/>
        </authorList>
    </citation>
    <scope>NUCLEOTIDE SEQUENCE [LARGE SCALE GENOMIC DNA]</scope>
    <source>
        <strain evidence="3">DSM 16537</strain>
    </source>
</reference>
<keyword evidence="3" id="KW-1185">Reference proteome</keyword>
<evidence type="ECO:0008006" key="4">
    <source>
        <dbReference type="Google" id="ProtNLM"/>
    </source>
</evidence>
<dbReference type="STRING" id="758820.SAMN00777080_3903"/>
<keyword evidence="1" id="KW-0732">Signal</keyword>
<feature type="signal peptide" evidence="1">
    <location>
        <begin position="1"/>
        <end position="22"/>
    </location>
</feature>
<evidence type="ECO:0000256" key="1">
    <source>
        <dbReference type="SAM" id="SignalP"/>
    </source>
</evidence>
<proteinExistence type="predicted"/>
<accession>A0A1W2H8P7</accession>
<protein>
    <recommendedName>
        <fullName evidence="4">Phosphate-selective porin O and P</fullName>
    </recommendedName>
</protein>
<dbReference type="Proteomes" id="UP000192333">
    <property type="component" value="Chromosome I"/>
</dbReference>
<dbReference type="OrthoDB" id="638836at2"/>
<dbReference type="EMBL" id="LT838813">
    <property type="protein sequence ID" value="SMD45255.1"/>
    <property type="molecule type" value="Genomic_DNA"/>
</dbReference>
<feature type="chain" id="PRO_5012235777" description="Phosphate-selective porin O and P" evidence="1">
    <location>
        <begin position="23"/>
        <end position="431"/>
    </location>
</feature>